<comment type="caution">
    <text evidence="2">The sequence shown here is derived from an EMBL/GenBank/DDBJ whole genome shotgun (WGS) entry which is preliminary data.</text>
</comment>
<name>A0A9Q1ILE7_SYNKA</name>
<gene>
    <name evidence="2" type="ORF">SKAU_G00314720</name>
</gene>
<protein>
    <submittedName>
        <fullName evidence="2">Uncharacterized protein</fullName>
    </submittedName>
</protein>
<dbReference type="AlphaFoldDB" id="A0A9Q1ILE7"/>
<dbReference type="Proteomes" id="UP001152622">
    <property type="component" value="Chromosome 13"/>
</dbReference>
<feature type="region of interest" description="Disordered" evidence="1">
    <location>
        <begin position="1"/>
        <end position="69"/>
    </location>
</feature>
<proteinExistence type="predicted"/>
<evidence type="ECO:0000256" key="1">
    <source>
        <dbReference type="SAM" id="MobiDB-lite"/>
    </source>
</evidence>
<feature type="compositionally biased region" description="Basic and acidic residues" evidence="1">
    <location>
        <begin position="60"/>
        <end position="69"/>
    </location>
</feature>
<keyword evidence="3" id="KW-1185">Reference proteome</keyword>
<evidence type="ECO:0000313" key="2">
    <source>
        <dbReference type="EMBL" id="KAJ8344143.1"/>
    </source>
</evidence>
<feature type="compositionally biased region" description="Basic and acidic residues" evidence="1">
    <location>
        <begin position="36"/>
        <end position="47"/>
    </location>
</feature>
<reference evidence="2" key="1">
    <citation type="journal article" date="2023" name="Science">
        <title>Genome structures resolve the early diversification of teleost fishes.</title>
        <authorList>
            <person name="Parey E."/>
            <person name="Louis A."/>
            <person name="Montfort J."/>
            <person name="Bouchez O."/>
            <person name="Roques C."/>
            <person name="Iampietro C."/>
            <person name="Lluch J."/>
            <person name="Castinel A."/>
            <person name="Donnadieu C."/>
            <person name="Desvignes T."/>
            <person name="Floi Bucao C."/>
            <person name="Jouanno E."/>
            <person name="Wen M."/>
            <person name="Mejri S."/>
            <person name="Dirks R."/>
            <person name="Jansen H."/>
            <person name="Henkel C."/>
            <person name="Chen W.J."/>
            <person name="Zahm M."/>
            <person name="Cabau C."/>
            <person name="Klopp C."/>
            <person name="Thompson A.W."/>
            <person name="Robinson-Rechavi M."/>
            <person name="Braasch I."/>
            <person name="Lecointre G."/>
            <person name="Bobe J."/>
            <person name="Postlethwait J.H."/>
            <person name="Berthelot C."/>
            <person name="Roest Crollius H."/>
            <person name="Guiguen Y."/>
        </authorList>
    </citation>
    <scope>NUCLEOTIDE SEQUENCE</scope>
    <source>
        <strain evidence="2">WJC10195</strain>
    </source>
</reference>
<dbReference type="OrthoDB" id="10561375at2759"/>
<organism evidence="2 3">
    <name type="scientific">Synaphobranchus kaupii</name>
    <name type="common">Kaup's arrowtooth eel</name>
    <dbReference type="NCBI Taxonomy" id="118154"/>
    <lineage>
        <taxon>Eukaryota</taxon>
        <taxon>Metazoa</taxon>
        <taxon>Chordata</taxon>
        <taxon>Craniata</taxon>
        <taxon>Vertebrata</taxon>
        <taxon>Euteleostomi</taxon>
        <taxon>Actinopterygii</taxon>
        <taxon>Neopterygii</taxon>
        <taxon>Teleostei</taxon>
        <taxon>Anguilliformes</taxon>
        <taxon>Synaphobranchidae</taxon>
        <taxon>Synaphobranchus</taxon>
    </lineage>
</organism>
<feature type="compositionally biased region" description="Basic residues" evidence="1">
    <location>
        <begin position="48"/>
        <end position="59"/>
    </location>
</feature>
<dbReference type="EMBL" id="JAINUF010000013">
    <property type="protein sequence ID" value="KAJ8344143.1"/>
    <property type="molecule type" value="Genomic_DNA"/>
</dbReference>
<evidence type="ECO:0000313" key="3">
    <source>
        <dbReference type="Proteomes" id="UP001152622"/>
    </source>
</evidence>
<sequence>MPGMSARTWDPIPQTAAARRLSQQKDPGFKGKHRRGTGERKKRDSFLQKKKARRARKQKKETLKTEDLN</sequence>
<accession>A0A9Q1ILE7</accession>